<evidence type="ECO:0000313" key="3">
    <source>
        <dbReference type="Proteomes" id="UP000677537"/>
    </source>
</evidence>
<gene>
    <name evidence="2" type="ORF">J5Y10_24355</name>
</gene>
<evidence type="ECO:0000259" key="1">
    <source>
        <dbReference type="Pfam" id="PF01243"/>
    </source>
</evidence>
<dbReference type="Proteomes" id="UP000677537">
    <property type="component" value="Unassembled WGS sequence"/>
</dbReference>
<dbReference type="RefSeq" id="WP_209376733.1">
    <property type="nucleotide sequence ID" value="NZ_JAGIZA010000023.1"/>
</dbReference>
<keyword evidence="3" id="KW-1185">Reference proteome</keyword>
<dbReference type="PANTHER" id="PTHR42815">
    <property type="entry name" value="FAD-BINDING, PUTATIVE (AFU_ORTHOLOGUE AFUA_6G07600)-RELATED"/>
    <property type="match status" value="1"/>
</dbReference>
<dbReference type="EMBL" id="JAGIZA010000023">
    <property type="protein sequence ID" value="MBP0495938.1"/>
    <property type="molecule type" value="Genomic_DNA"/>
</dbReference>
<reference evidence="2" key="1">
    <citation type="submission" date="2021-03" db="EMBL/GenBank/DDBJ databases">
        <authorList>
            <person name="So Y."/>
        </authorList>
    </citation>
    <scope>NUCLEOTIDE SEQUENCE</scope>
    <source>
        <strain evidence="2">SG15</strain>
    </source>
</reference>
<comment type="caution">
    <text evidence="2">The sequence shown here is derived from an EMBL/GenBank/DDBJ whole genome shotgun (WGS) entry which is preliminary data.</text>
</comment>
<dbReference type="InterPro" id="IPR012349">
    <property type="entry name" value="Split_barrel_FMN-bd"/>
</dbReference>
<name>A0A940N2C1_9PROT</name>
<feature type="domain" description="Pyridoxamine 5'-phosphate oxidase N-terminal" evidence="1">
    <location>
        <begin position="47"/>
        <end position="142"/>
    </location>
</feature>
<dbReference type="AlphaFoldDB" id="A0A940N2C1"/>
<evidence type="ECO:0000313" key="2">
    <source>
        <dbReference type="EMBL" id="MBP0495938.1"/>
    </source>
</evidence>
<dbReference type="InterPro" id="IPR011576">
    <property type="entry name" value="Pyridox_Oxase_N"/>
</dbReference>
<sequence length="228" mass="25374">MRHRYLEIASTPSVEAARGQYGGAAQWARAARSAGEETVRNDRLGPAEAQFIAARDGFYLASVSETGWPYVQFRGGPAGFLRVIDNHLLGYADFRGNRQYLSVGNVEANDRVSLFLMDYAHQRRLKIFGRMRVVDAREDPALAGRLAVPGYAGRVERAALITVEAFDWNCPQHITPRFTQDELEGALRPVREEMLALKAENERLRHLLRAVSSGQPGTTEGTMIEAGR</sequence>
<protein>
    <submittedName>
        <fullName evidence="2">Pyridoxamine 5'-phosphate oxidase family protein</fullName>
    </submittedName>
</protein>
<organism evidence="2 3">
    <name type="scientific">Roseomonas indoligenes</name>
    <dbReference type="NCBI Taxonomy" id="2820811"/>
    <lineage>
        <taxon>Bacteria</taxon>
        <taxon>Pseudomonadati</taxon>
        <taxon>Pseudomonadota</taxon>
        <taxon>Alphaproteobacteria</taxon>
        <taxon>Acetobacterales</taxon>
        <taxon>Roseomonadaceae</taxon>
        <taxon>Roseomonas</taxon>
    </lineage>
</organism>
<dbReference type="Pfam" id="PF01243">
    <property type="entry name" value="PNPOx_N"/>
    <property type="match status" value="1"/>
</dbReference>
<accession>A0A940N2C1</accession>
<dbReference type="PANTHER" id="PTHR42815:SF2">
    <property type="entry name" value="FAD-BINDING, PUTATIVE (AFU_ORTHOLOGUE AFUA_6G07600)-RELATED"/>
    <property type="match status" value="1"/>
</dbReference>
<dbReference type="SUPFAM" id="SSF50475">
    <property type="entry name" value="FMN-binding split barrel"/>
    <property type="match status" value="1"/>
</dbReference>
<proteinExistence type="predicted"/>
<dbReference type="Gene3D" id="2.30.110.10">
    <property type="entry name" value="Electron Transport, Fmn-binding Protein, Chain A"/>
    <property type="match status" value="1"/>
</dbReference>